<dbReference type="InterPro" id="IPR001315">
    <property type="entry name" value="CARD"/>
</dbReference>
<protein>
    <recommendedName>
        <fullName evidence="1">CARD domain-containing protein</fullName>
    </recommendedName>
</protein>
<feature type="domain" description="CARD" evidence="1">
    <location>
        <begin position="27"/>
        <end position="91"/>
    </location>
</feature>
<dbReference type="PANTHER" id="PTHR46575:SF1">
    <property type="entry name" value="AMYLOID PROTEIN-BINDING PROTEIN 2"/>
    <property type="match status" value="1"/>
</dbReference>
<reference evidence="2 3" key="1">
    <citation type="journal article" date="2023" name="Sci. Data">
        <title>Genome assembly of the Korean intertidal mud-creeper Batillaria attramentaria.</title>
        <authorList>
            <person name="Patra A.K."/>
            <person name="Ho P.T."/>
            <person name="Jun S."/>
            <person name="Lee S.J."/>
            <person name="Kim Y."/>
            <person name="Won Y.J."/>
        </authorList>
    </citation>
    <scope>NUCLEOTIDE SEQUENCE [LARGE SCALE GENOMIC DNA]</scope>
    <source>
        <strain evidence="2">Wonlab-2016</strain>
    </source>
</reference>
<proteinExistence type="predicted"/>
<name>A0ABD0M9J8_9CAEN</name>
<evidence type="ECO:0000313" key="3">
    <source>
        <dbReference type="Proteomes" id="UP001519460"/>
    </source>
</evidence>
<evidence type="ECO:0000313" key="2">
    <source>
        <dbReference type="EMBL" id="KAK7508427.1"/>
    </source>
</evidence>
<dbReference type="SUPFAM" id="SSF47986">
    <property type="entry name" value="DEATH domain"/>
    <property type="match status" value="1"/>
</dbReference>
<dbReference type="InterPro" id="IPR011029">
    <property type="entry name" value="DEATH-like_dom_sf"/>
</dbReference>
<comment type="caution">
    <text evidence="2">The sequence shown here is derived from an EMBL/GenBank/DDBJ whole genome shotgun (WGS) entry which is preliminary data.</text>
</comment>
<dbReference type="Gene3D" id="1.25.40.10">
    <property type="entry name" value="Tetratricopeptide repeat domain"/>
    <property type="match status" value="1"/>
</dbReference>
<dbReference type="Proteomes" id="UP001519460">
    <property type="component" value="Unassembled WGS sequence"/>
</dbReference>
<dbReference type="PANTHER" id="PTHR46575">
    <property type="entry name" value="AMYLOID PROTEIN-BINDING PROTEIN 2"/>
    <property type="match status" value="1"/>
</dbReference>
<evidence type="ECO:0000259" key="1">
    <source>
        <dbReference type="PROSITE" id="PS50209"/>
    </source>
</evidence>
<dbReference type="PROSITE" id="PS50209">
    <property type="entry name" value="CARD"/>
    <property type="match status" value="1"/>
</dbReference>
<sequence length="665" mass="75764">MASTLRRNTFVLDGPTGPSLPAHVSGMDRQNLMRLKVNRIALVQELHVEHILGHLTKVGIITEPDLRKIEMGRTPQDRARILIDLLPTKSKDLDWYKSFRDALLNPDGSNNVKQRYKSLVEFLDNTMIHRPTSQAGKFSEVESRSKRYPRYPRYEPLPQISEKKTGPNVLNLEEEWGQGLRQPSSSTQYFDVDKMSSVSGDSQKPMMLVKGFFHQWIPTPDNFRSLLELPKTLRQELEEAGTPEAEEQLRKEQEALQYLRRLEVISALARRRQLPPGFELCMCDAVQDLLSQPHLYHLYLKHLRTLQDSEVYLMKDICASYASILEMLAVDLSSSLHRQVVGMGFRLADLLVVVEMWPQAEETLLAIINFLGSHTGLETWVDEYKAQVRLMGVRNDSCDLSAAQRSYFSAAQLTYQIQLVSFGQRLLYEGRLHQELSTMLLEYGSINSAHGWSRKALQEVDPEDHEAVIEVVTQAVMTHCACWQAKKAETLAVFAVQLAFEKFGKHHPLYLKALSSLCQFCNEFKQDGTGVQLAKELLDAAEKTYGCESLTLAAAHRTLSKALMVKQAFRTDDGYYTHAMEAVRIARSQLPHGHPMLHPYLTNFAMALQWKSLHCPKEVQDSTLRWAETEAQQALTIVIKHYGDISLRSAQIHTLLGQIYSKMNQ</sequence>
<dbReference type="CDD" id="cd01671">
    <property type="entry name" value="CARD"/>
    <property type="match status" value="1"/>
</dbReference>
<organism evidence="2 3">
    <name type="scientific">Batillaria attramentaria</name>
    <dbReference type="NCBI Taxonomy" id="370345"/>
    <lineage>
        <taxon>Eukaryota</taxon>
        <taxon>Metazoa</taxon>
        <taxon>Spiralia</taxon>
        <taxon>Lophotrochozoa</taxon>
        <taxon>Mollusca</taxon>
        <taxon>Gastropoda</taxon>
        <taxon>Caenogastropoda</taxon>
        <taxon>Sorbeoconcha</taxon>
        <taxon>Cerithioidea</taxon>
        <taxon>Batillariidae</taxon>
        <taxon>Batillaria</taxon>
    </lineage>
</organism>
<dbReference type="InterPro" id="IPR011990">
    <property type="entry name" value="TPR-like_helical_dom_sf"/>
</dbReference>
<keyword evidence="3" id="KW-1185">Reference proteome</keyword>
<dbReference type="AlphaFoldDB" id="A0ABD0M9J8"/>
<dbReference type="InterPro" id="IPR042476">
    <property type="entry name" value="APPBP2"/>
</dbReference>
<dbReference type="Pfam" id="PF00619">
    <property type="entry name" value="CARD"/>
    <property type="match status" value="1"/>
</dbReference>
<dbReference type="Gene3D" id="1.10.533.10">
    <property type="entry name" value="Death Domain, Fas"/>
    <property type="match status" value="1"/>
</dbReference>
<gene>
    <name evidence="2" type="ORF">BaRGS_00000666</name>
</gene>
<dbReference type="EMBL" id="JACVVK020000002">
    <property type="protein sequence ID" value="KAK7508427.1"/>
    <property type="molecule type" value="Genomic_DNA"/>
</dbReference>
<accession>A0ABD0M9J8</accession>